<keyword evidence="1" id="KW-0479">Metal-binding</keyword>
<evidence type="ECO:0000256" key="2">
    <source>
        <dbReference type="SAM" id="MobiDB-lite"/>
    </source>
</evidence>
<dbReference type="PROSITE" id="PS00080">
    <property type="entry name" value="MULTICOPPER_OXIDASE2"/>
    <property type="match status" value="1"/>
</dbReference>
<dbReference type="Proteomes" id="UP000322887">
    <property type="component" value="Chromosome"/>
</dbReference>
<protein>
    <submittedName>
        <fullName evidence="3">Multicopper oxidase</fullName>
    </submittedName>
</protein>
<accession>A0ABX5YNE4</accession>
<evidence type="ECO:0000256" key="1">
    <source>
        <dbReference type="ARBA" id="ARBA00022723"/>
    </source>
</evidence>
<name>A0ABX5YNE4_9PLAN</name>
<organism evidence="3 4">
    <name type="scientific">Gimesia maris</name>
    <dbReference type="NCBI Taxonomy" id="122"/>
    <lineage>
        <taxon>Bacteria</taxon>
        <taxon>Pseudomonadati</taxon>
        <taxon>Planctomycetota</taxon>
        <taxon>Planctomycetia</taxon>
        <taxon>Planctomycetales</taxon>
        <taxon>Planctomycetaceae</taxon>
        <taxon>Gimesia</taxon>
    </lineage>
</organism>
<dbReference type="SUPFAM" id="SSF49503">
    <property type="entry name" value="Cupredoxins"/>
    <property type="match status" value="5"/>
</dbReference>
<dbReference type="RefSeq" id="WP_149302934.1">
    <property type="nucleotide sequence ID" value="NZ_CP042910.1"/>
</dbReference>
<dbReference type="Gene3D" id="2.60.40.420">
    <property type="entry name" value="Cupredoxins - blue copper proteins"/>
    <property type="match status" value="4"/>
</dbReference>
<dbReference type="PROSITE" id="PS51257">
    <property type="entry name" value="PROKAR_LIPOPROTEIN"/>
    <property type="match status" value="1"/>
</dbReference>
<proteinExistence type="predicted"/>
<feature type="region of interest" description="Disordered" evidence="2">
    <location>
        <begin position="893"/>
        <end position="916"/>
    </location>
</feature>
<gene>
    <name evidence="3" type="ORF">GmarT_31270</name>
</gene>
<dbReference type="InterPro" id="IPR002355">
    <property type="entry name" value="Cu_oxidase_Cu_BS"/>
</dbReference>
<evidence type="ECO:0000313" key="4">
    <source>
        <dbReference type="Proteomes" id="UP000322887"/>
    </source>
</evidence>
<feature type="region of interest" description="Disordered" evidence="2">
    <location>
        <begin position="622"/>
        <end position="653"/>
    </location>
</feature>
<keyword evidence="4" id="KW-1185">Reference proteome</keyword>
<dbReference type="InterPro" id="IPR008972">
    <property type="entry name" value="Cupredoxin"/>
</dbReference>
<reference evidence="3 4" key="1">
    <citation type="submission" date="2019-08" db="EMBL/GenBank/DDBJ databases">
        <title>Deep-cultivation of Planctomycetes and their phenomic and genomic characterization uncovers novel biology.</title>
        <authorList>
            <person name="Wiegand S."/>
            <person name="Jogler M."/>
            <person name="Boedeker C."/>
            <person name="Pinto D."/>
            <person name="Vollmers J."/>
            <person name="Rivas-Marin E."/>
            <person name="Kohn T."/>
            <person name="Peeters S.H."/>
            <person name="Heuer A."/>
            <person name="Rast P."/>
            <person name="Oberbeckmann S."/>
            <person name="Bunk B."/>
            <person name="Jeske O."/>
            <person name="Meyerdierks A."/>
            <person name="Storesund J.E."/>
            <person name="Kallscheuer N."/>
            <person name="Luecker S."/>
            <person name="Lage O.M."/>
            <person name="Pohl T."/>
            <person name="Merkel B.J."/>
            <person name="Hornburger P."/>
            <person name="Mueller R.-W."/>
            <person name="Bruemmer F."/>
            <person name="Labrenz M."/>
            <person name="Spormann A.M."/>
            <person name="Op den Camp H."/>
            <person name="Overmann J."/>
            <person name="Amann R."/>
            <person name="Jetten M.S.M."/>
            <person name="Mascher T."/>
            <person name="Medema M.H."/>
            <person name="Devos D.P."/>
            <person name="Kaster A.-K."/>
            <person name="Ovreas L."/>
            <person name="Rohde M."/>
            <person name="Galperin M.Y."/>
            <person name="Jogler C."/>
        </authorList>
    </citation>
    <scope>NUCLEOTIDE SEQUENCE [LARGE SCALE GENOMIC DNA]</scope>
    <source>
        <strain evidence="3 4">DSM 8797</strain>
    </source>
</reference>
<dbReference type="EMBL" id="CP042910">
    <property type="protein sequence ID" value="QEG17249.1"/>
    <property type="molecule type" value="Genomic_DNA"/>
</dbReference>
<feature type="region of interest" description="Disordered" evidence="2">
    <location>
        <begin position="936"/>
        <end position="955"/>
    </location>
</feature>
<dbReference type="GeneID" id="98647655"/>
<evidence type="ECO:0000313" key="3">
    <source>
        <dbReference type="EMBL" id="QEG17249.1"/>
    </source>
</evidence>
<sequence>MKLEHLIMHKKLYAMAFAVSACLATSVAIEKIQYDVPKLSPTSVAGDSTTIAPATKTAAGKESRLADGLTQTELIRVWNEGAQEWTANSNIKPKRDRETAEQFMLMMQGMAGIGPEDSKWVRDKLFEGFIPAPMPCCGVPGSKNPEDEHQCCEKQKNAIDMAALSGDFAEKARTRFNEQFGPMMGRLIKSSAKTSFVSRQSVSEDLQPDTEGPSDNAFEGLRISVVKPSPGDPPANFSISAISTPIVYNRFGKDFRRIEVNGVTKPFGARDNDGMIFVLDEDIDKVRAGSEYFNAGHDPIFYGVGHGTPLFLKDPGTGRYLDANKQLTDEPKVPVLTVEPLIIRANGGDTIVIDFTNRLDVNRSSGASKANLIVEGATYNTGDVGHVGENCVEPVAAGNNNPQLRYVIKIGNERATEGTYYFHSKPIDSKDLNGSLHRMKTQASHGLFGALIVEPKGSKYLDSYTFEIKEGSENGFGDYEVDEDSYAEVKSGWAAIIVNEDESIPAFREHVVMFHDELGDDLMEDAETESPRALSYRYAGFNEIFGRRPFGDQDGGKDSPFEINDHSMAYSAYTYGDASTPHPRFYVGDPMRYRIVHGGAGNEFHVFHHHAHRWRFQPGISEAGAKDDTANLTSPSKRGRPEDPNQPDLTVSASTRIDSQTLGPGETFDVLMEGGAGGTQRTVGDSLLHCHIIDHVIQGMWTYARVYNTLQEPGVSYYPPLAPLPDRLNEAIRPPIAVDSLTLQTMVTQPGAPKPTPVAGPLAGVPITDIQNQLIPYIENQLPPQGVPELDKIAEVNDEHRAEINRANQWDWEIIDVPGQGILYLGERYDLGDFHTGKERPQSYVRFGVGYPTAGEGIGVHRNEPNPLGDDLPIDRPRLRFNPKDGRLAYPHLLPHAGRRPPFAPRTRLKPEQAGGVAVVRDEWRQGTAYLNKTVKATDPDSTRGGNSGSGLAPEDAPIRRYDLVALELPINYHAANGKPLSSEEDEYRDFLFGRKKRVPPPQTITITAGKGTTSWVPGTQKIRTGDTIEWIIDNENSTGKHGIKFTNWTHDKEYFQVEQTADSLDFNETIGQNVDPADPKRLRKGSSDVKGQLLLRVKVLKELAVGSRIAYVCTEHGNSMSGALTASDVAPGVDEKGQIFVLAEDFADIAAGRKPAEPLVLRANVGEVVEVTLRSALRDDDADNAGYSKVGIHTHLVQYDVQSSDGAVGGLNYETSIRPSLELVDGKLVPLEPDRRLEEAVHYRWWCDTELGTVYFHDHSLLKTSLPHGLFGATIVEPSGSSYHDPISGKPIYEEETDPAEPNLTTISKSNATVMRDGTDSWGRGVSIASIHNAKKTSTFREYVPLFQDRSTGIGASINLRSTPIRTFNHDFDGKFVPGLTPPFSNLKVKYDNGHSVLWGGKATRFSSHVSADPVTPVWRAFPNDPARIRVEGGATNLLHSLTVHGHRWQTEQNNPKSTIRDFAIAGVSEAFTYGSIANASPGDYLYGSTGVNDLVDQGKWGIWRVHDPADSNNLVQASGSARVFFLFVNNNPALPFSIPKGTRFVSRAGIEYEATHNSQELNQEKIDKGDSFIDVSLRAVFPGDSGNLPILSRLGFSKAFNNSVPESLIIDRVVSLGISGGATKLQPLPGFTSNVAPAVAEPLVESLGITEAPEPIVDKPEFYVAALRVSLPVSTGTTPNATTPILAYVPLETDQERLLADQIASLTRSIKPRCDSEKQSHRDKIDLKVFKLRQQLLTRFLAHPHPLVLRVAAPEESNTRQVSVRLINLLPTPQEMMQEFPDTAARPFGRPYSPLTSLHASLVRHDASSDGTALGRNKHSIVPYADARTYVWSIDQELGICYLRDTADPEHQTSGLFGALIVEPPGTRFLSGTDGMEKRGVSDPHAIIIDRSERIAFREYVLFFQDAFHAQDDQFAINYMVAGDSGTPRTPHLKGHVGDQIRVRQVHAAGSGAQAGNHSFYIGGRRWRMDNADQASNRIAAISQAPAACVNAEFLIDDSFSDEAKVKTRSYFYGSHVGDQYEGGEWGLFTILPRTESNFSILQPLPVWAIKTHPPVSLE</sequence>